<dbReference type="AlphaFoldDB" id="A0A9I9ECH3"/>
<protein>
    <submittedName>
        <fullName evidence="1">Uncharacterized protein</fullName>
    </submittedName>
</protein>
<accession>A0A9I9ECH3</accession>
<evidence type="ECO:0000313" key="1">
    <source>
        <dbReference type="EnsemblPlants" id="MELO3C031657.2.1"/>
    </source>
</evidence>
<dbReference type="EnsemblPlants" id="MELO3C031657.2.1">
    <property type="protein sequence ID" value="MELO3C031657.2.1"/>
    <property type="gene ID" value="MELO3C031657.2"/>
</dbReference>
<reference evidence="1" key="1">
    <citation type="submission" date="2023-03" db="UniProtKB">
        <authorList>
            <consortium name="EnsemblPlants"/>
        </authorList>
    </citation>
    <scope>IDENTIFICATION</scope>
</reference>
<organism evidence="1">
    <name type="scientific">Cucumis melo</name>
    <name type="common">Muskmelon</name>
    <dbReference type="NCBI Taxonomy" id="3656"/>
    <lineage>
        <taxon>Eukaryota</taxon>
        <taxon>Viridiplantae</taxon>
        <taxon>Streptophyta</taxon>
        <taxon>Embryophyta</taxon>
        <taxon>Tracheophyta</taxon>
        <taxon>Spermatophyta</taxon>
        <taxon>Magnoliopsida</taxon>
        <taxon>eudicotyledons</taxon>
        <taxon>Gunneridae</taxon>
        <taxon>Pentapetalae</taxon>
        <taxon>rosids</taxon>
        <taxon>fabids</taxon>
        <taxon>Cucurbitales</taxon>
        <taxon>Cucurbitaceae</taxon>
        <taxon>Benincaseae</taxon>
        <taxon>Cucumis</taxon>
    </lineage>
</organism>
<sequence length="51" mass="5994">MLASSRDTVTECFCSLNSTVKVIRRRNGHQKKWADSISRGKRVCERRRLKE</sequence>
<name>A0A9I9ECH3_CUCME</name>
<proteinExistence type="predicted"/>
<dbReference type="Gramene" id="MELO3C031657.2.1">
    <property type="protein sequence ID" value="MELO3C031657.2.1"/>
    <property type="gene ID" value="MELO3C031657.2"/>
</dbReference>